<dbReference type="EMBL" id="JAOQAZ010000019">
    <property type="protein sequence ID" value="KAJ4256196.1"/>
    <property type="molecule type" value="Genomic_DNA"/>
</dbReference>
<reference evidence="2" key="1">
    <citation type="submission" date="2022-09" db="EMBL/GenBank/DDBJ databases">
        <title>Fusarium specimens isolated from Avocado Roots.</title>
        <authorList>
            <person name="Stajich J."/>
            <person name="Roper C."/>
            <person name="Heimlech-Rivalta G."/>
        </authorList>
    </citation>
    <scope>NUCLEOTIDE SEQUENCE</scope>
    <source>
        <strain evidence="2">CF00136</strain>
    </source>
</reference>
<dbReference type="SUPFAM" id="SSF48403">
    <property type="entry name" value="Ankyrin repeat"/>
    <property type="match status" value="1"/>
</dbReference>
<dbReference type="PANTHER" id="PTHR10039">
    <property type="entry name" value="AMELOGENIN"/>
    <property type="match status" value="1"/>
</dbReference>
<keyword evidence="3" id="KW-1185">Reference proteome</keyword>
<dbReference type="Proteomes" id="UP001152049">
    <property type="component" value="Unassembled WGS sequence"/>
</dbReference>
<dbReference type="InterPro" id="IPR036770">
    <property type="entry name" value="Ankyrin_rpt-contain_sf"/>
</dbReference>
<feature type="region of interest" description="Disordered" evidence="1">
    <location>
        <begin position="192"/>
        <end position="228"/>
    </location>
</feature>
<dbReference type="OrthoDB" id="10632941at2759"/>
<dbReference type="AlphaFoldDB" id="A0A9W8RW57"/>
<evidence type="ECO:0000313" key="2">
    <source>
        <dbReference type="EMBL" id="KAJ4256196.1"/>
    </source>
</evidence>
<evidence type="ECO:0000313" key="3">
    <source>
        <dbReference type="Proteomes" id="UP001152049"/>
    </source>
</evidence>
<gene>
    <name evidence="2" type="ORF">NW762_009274</name>
</gene>
<name>A0A9W8RW57_9HYPO</name>
<dbReference type="PANTHER" id="PTHR10039:SF5">
    <property type="entry name" value="NACHT DOMAIN-CONTAINING PROTEIN"/>
    <property type="match status" value="1"/>
</dbReference>
<organism evidence="2 3">
    <name type="scientific">Fusarium torreyae</name>
    <dbReference type="NCBI Taxonomy" id="1237075"/>
    <lineage>
        <taxon>Eukaryota</taxon>
        <taxon>Fungi</taxon>
        <taxon>Dikarya</taxon>
        <taxon>Ascomycota</taxon>
        <taxon>Pezizomycotina</taxon>
        <taxon>Sordariomycetes</taxon>
        <taxon>Hypocreomycetidae</taxon>
        <taxon>Hypocreales</taxon>
        <taxon>Nectriaceae</taxon>
        <taxon>Fusarium</taxon>
    </lineage>
</organism>
<proteinExistence type="predicted"/>
<feature type="compositionally biased region" description="Basic and acidic residues" evidence="1">
    <location>
        <begin position="210"/>
        <end position="222"/>
    </location>
</feature>
<evidence type="ECO:0000256" key="1">
    <source>
        <dbReference type="SAM" id="MobiDB-lite"/>
    </source>
</evidence>
<protein>
    <submittedName>
        <fullName evidence="2">Uncharacterized protein</fullName>
    </submittedName>
</protein>
<comment type="caution">
    <text evidence="2">The sequence shown here is derived from an EMBL/GenBank/DDBJ whole genome shotgun (WGS) entry which is preliminary data.</text>
</comment>
<accession>A0A9W8RW57</accession>
<sequence>MGDTENEQDIKLLVNERLFAGRTVGQPTKDAYTKKIVEIASGAILWAILVVSQLNKDYDKGRSEAVMNSRLATNPRELNEMYTEVFKEVEEDERADVLQFWRYVVFAARPLRLTEFNHLFAFGAYSPPDSLTEWRARDSACRDGVRLIRMVGVLSRGLVAVRLEQPRVQKAETGSTAPPEVSGRFRLDPVELTGTGETATGDRNIGTYDQDQHRESADHVKEQPTQQQNTQTYGQALFEALLNVIDWDQAINFHADLEVDAEALEAGLDSLWRTFLDAGYEVVPLDMTDGNNWYLEFVHTFVRDFFTDDNGFQLICPQAQRSNSVGQGHYSIAEACLAYLKMQELEPLADLAEKHLTEMNFPHVDELIKPRAFPLARYAFRFFCHHARLSEEHGMAMDFLLSSPIPRAMIVTGKWEHLPGRPIQSEHHRLRTDCSDYSTAQLSRLRFLCGSGLFCTAEHYIKTEERAREVNIGDRSGKTPLYYVFERAKLFKSDEQMAGFARLPSNTALILTSGLICECLIESGANINLKDNRGDPLTVLVTRKPEDLDRVKWLLGKGARPVTHAPLWARCLLPALFGGLGTCALGEAARVASPQMVELLFEYVKTKTIRARNVEELVREVIDGKKYANLGVILAARQVRRVITGGVITLVRQMLMELDQQQAEESSEAGSKGNGMNPQEEDIKRIAELVEELGKNAVRRRFVGMIRRGCYW</sequence>
<dbReference type="Gene3D" id="1.25.40.20">
    <property type="entry name" value="Ankyrin repeat-containing domain"/>
    <property type="match status" value="1"/>
</dbReference>